<proteinExistence type="predicted"/>
<dbReference type="PANTHER" id="PTHR34293">
    <property type="entry name" value="HTH-TYPE TRANSCRIPTIONAL REGULATOR TRMBL2"/>
    <property type="match status" value="1"/>
</dbReference>
<feature type="domain" description="HTH luxR-type" evidence="1">
    <location>
        <begin position="272"/>
        <end position="331"/>
    </location>
</feature>
<reference evidence="2 3" key="1">
    <citation type="submission" date="2019-06" db="EMBL/GenBank/DDBJ databases">
        <title>Description of Kitasatospora acidophila sp. nov. isolated from pine grove soil, and reclassification of Streptomyces novaecaesareae to Kitasatospora novaeceasareae comb. nov.</title>
        <authorList>
            <person name="Kim M.J."/>
        </authorList>
    </citation>
    <scope>NUCLEOTIDE SEQUENCE [LARGE SCALE GENOMIC DNA]</scope>
    <source>
        <strain evidence="2 3">MMS16-CNU292</strain>
    </source>
</reference>
<dbReference type="Proteomes" id="UP000319103">
    <property type="component" value="Unassembled WGS sequence"/>
</dbReference>
<dbReference type="SUPFAM" id="SSF46894">
    <property type="entry name" value="C-terminal effector domain of the bipartite response regulators"/>
    <property type="match status" value="1"/>
</dbReference>
<accession>A0A540VYR3</accession>
<evidence type="ECO:0000313" key="3">
    <source>
        <dbReference type="Proteomes" id="UP000319103"/>
    </source>
</evidence>
<dbReference type="RefSeq" id="WP_141632622.1">
    <property type="nucleotide sequence ID" value="NZ_VIGB01000003.1"/>
</dbReference>
<dbReference type="SMART" id="SM00421">
    <property type="entry name" value="HTH_LUXR"/>
    <property type="match status" value="1"/>
</dbReference>
<dbReference type="CDD" id="cd06170">
    <property type="entry name" value="LuxR_C_like"/>
    <property type="match status" value="1"/>
</dbReference>
<dbReference type="PANTHER" id="PTHR34293:SF1">
    <property type="entry name" value="HTH-TYPE TRANSCRIPTIONAL REGULATOR TRMBL2"/>
    <property type="match status" value="1"/>
</dbReference>
<name>A0A540VYR3_9ACTN</name>
<protein>
    <recommendedName>
        <fullName evidence="1">HTH luxR-type domain-containing protein</fullName>
    </recommendedName>
</protein>
<dbReference type="InterPro" id="IPR016032">
    <property type="entry name" value="Sig_transdc_resp-reg_C-effctor"/>
</dbReference>
<comment type="caution">
    <text evidence="2">The sequence shown here is derived from an EMBL/GenBank/DDBJ whole genome shotgun (WGS) entry which is preliminary data.</text>
</comment>
<dbReference type="AlphaFoldDB" id="A0A540VYR3"/>
<dbReference type="InterPro" id="IPR000792">
    <property type="entry name" value="Tscrpt_reg_LuxR_C"/>
</dbReference>
<dbReference type="GO" id="GO:0006355">
    <property type="term" value="P:regulation of DNA-templated transcription"/>
    <property type="evidence" value="ECO:0007669"/>
    <property type="project" value="InterPro"/>
</dbReference>
<dbReference type="Gene3D" id="1.10.10.10">
    <property type="entry name" value="Winged helix-like DNA-binding domain superfamily/Winged helix DNA-binding domain"/>
    <property type="match status" value="2"/>
</dbReference>
<dbReference type="InterPro" id="IPR036388">
    <property type="entry name" value="WH-like_DNA-bd_sf"/>
</dbReference>
<sequence>MDASDAPGPTRLPSLGTGGLLVYTHAVQREAVSVTELSGRAGLPERSVRDGIAELLGLGLLEAVPGASDRYRVIPPQTARDLLLGPVVREIDQLRDEVDRVRAEFDDLLPLYESRTDWVRPVVRLPGPESLRRSAAELGSQARSEVLLCRPAVLLGTADTAWPLPWVSQLLAREAEMRVLYPYAARFTPAAGALAEQLTPLGAVVRTLPNTLPEFAAFDQRAALIPHQDPAVGGLLVRDPALVAFLADLFDRDWGLATPFDGGASRPELSEVTEELKVAILRALIAGGKDREIAQQLGISERTCQRHIADILDRLGARTRMQAGYLAHQHGIR</sequence>
<evidence type="ECO:0000259" key="1">
    <source>
        <dbReference type="PROSITE" id="PS50043"/>
    </source>
</evidence>
<dbReference type="OrthoDB" id="4307453at2"/>
<keyword evidence="3" id="KW-1185">Reference proteome</keyword>
<dbReference type="PROSITE" id="PS50043">
    <property type="entry name" value="HTH_LUXR_2"/>
    <property type="match status" value="1"/>
</dbReference>
<dbReference type="GO" id="GO:0003677">
    <property type="term" value="F:DNA binding"/>
    <property type="evidence" value="ECO:0007669"/>
    <property type="project" value="InterPro"/>
</dbReference>
<dbReference type="Pfam" id="PF00196">
    <property type="entry name" value="GerE"/>
    <property type="match status" value="1"/>
</dbReference>
<dbReference type="EMBL" id="VIGB01000003">
    <property type="protein sequence ID" value="TQF01900.1"/>
    <property type="molecule type" value="Genomic_DNA"/>
</dbReference>
<organism evidence="2 3">
    <name type="scientific">Kitasatospora acidiphila</name>
    <dbReference type="NCBI Taxonomy" id="2567942"/>
    <lineage>
        <taxon>Bacteria</taxon>
        <taxon>Bacillati</taxon>
        <taxon>Actinomycetota</taxon>
        <taxon>Actinomycetes</taxon>
        <taxon>Kitasatosporales</taxon>
        <taxon>Streptomycetaceae</taxon>
        <taxon>Kitasatospora</taxon>
    </lineage>
</organism>
<gene>
    <name evidence="2" type="ORF">E6W39_06000</name>
</gene>
<dbReference type="InterPro" id="IPR051797">
    <property type="entry name" value="TrmB-like"/>
</dbReference>
<evidence type="ECO:0000313" key="2">
    <source>
        <dbReference type="EMBL" id="TQF01900.1"/>
    </source>
</evidence>